<dbReference type="Proteomes" id="UP000094444">
    <property type="component" value="Unassembled WGS sequence"/>
</dbReference>
<protein>
    <recommendedName>
        <fullName evidence="2">Protein kinase domain-containing protein</fullName>
    </recommendedName>
</protein>
<feature type="region of interest" description="Disordered" evidence="1">
    <location>
        <begin position="415"/>
        <end position="442"/>
    </location>
</feature>
<feature type="region of interest" description="Disordered" evidence="1">
    <location>
        <begin position="64"/>
        <end position="100"/>
    </location>
</feature>
<dbReference type="GO" id="GO:0004672">
    <property type="term" value="F:protein kinase activity"/>
    <property type="evidence" value="ECO:0007669"/>
    <property type="project" value="InterPro"/>
</dbReference>
<reference evidence="3" key="1">
    <citation type="submission" date="2017-09" db="EMBL/GenBank/DDBJ databases">
        <title>Polyketide synthases of a Diaporthe helianthi virulent isolate.</title>
        <authorList>
            <person name="Baroncelli R."/>
        </authorList>
    </citation>
    <scope>NUCLEOTIDE SEQUENCE [LARGE SCALE GENOMIC DNA]</scope>
    <source>
        <strain evidence="3">7/96</strain>
    </source>
</reference>
<feature type="compositionally biased region" description="Low complexity" evidence="1">
    <location>
        <begin position="415"/>
        <end position="434"/>
    </location>
</feature>
<evidence type="ECO:0000313" key="4">
    <source>
        <dbReference type="Proteomes" id="UP000094444"/>
    </source>
</evidence>
<dbReference type="InterPro" id="IPR000719">
    <property type="entry name" value="Prot_kinase_dom"/>
</dbReference>
<evidence type="ECO:0000313" key="3">
    <source>
        <dbReference type="EMBL" id="POS77193.1"/>
    </source>
</evidence>
<dbReference type="OrthoDB" id="5226886at2759"/>
<dbReference type="GO" id="GO:0005524">
    <property type="term" value="F:ATP binding"/>
    <property type="evidence" value="ECO:0007669"/>
    <property type="project" value="InterPro"/>
</dbReference>
<feature type="region of interest" description="Disordered" evidence="1">
    <location>
        <begin position="226"/>
        <end position="254"/>
    </location>
</feature>
<proteinExistence type="predicted"/>
<dbReference type="PROSITE" id="PS50011">
    <property type="entry name" value="PROTEIN_KINASE_DOM"/>
    <property type="match status" value="1"/>
</dbReference>
<feature type="domain" description="Protein kinase" evidence="2">
    <location>
        <begin position="57"/>
        <end position="382"/>
    </location>
</feature>
<name>A0A2P5I3V8_DIAHE</name>
<dbReference type="AlphaFoldDB" id="A0A2P5I3V8"/>
<feature type="compositionally biased region" description="Basic and acidic residues" evidence="1">
    <location>
        <begin position="226"/>
        <end position="241"/>
    </location>
</feature>
<organism evidence="3 4">
    <name type="scientific">Diaporthe helianthi</name>
    <dbReference type="NCBI Taxonomy" id="158607"/>
    <lineage>
        <taxon>Eukaryota</taxon>
        <taxon>Fungi</taxon>
        <taxon>Dikarya</taxon>
        <taxon>Ascomycota</taxon>
        <taxon>Pezizomycotina</taxon>
        <taxon>Sordariomycetes</taxon>
        <taxon>Sordariomycetidae</taxon>
        <taxon>Diaporthales</taxon>
        <taxon>Diaporthaceae</taxon>
        <taxon>Diaporthe</taxon>
    </lineage>
</organism>
<evidence type="ECO:0000259" key="2">
    <source>
        <dbReference type="PROSITE" id="PS50011"/>
    </source>
</evidence>
<gene>
    <name evidence="3" type="ORF">DHEL01_v204415</name>
</gene>
<dbReference type="InterPro" id="IPR011009">
    <property type="entry name" value="Kinase-like_dom_sf"/>
</dbReference>
<dbReference type="SUPFAM" id="SSF56112">
    <property type="entry name" value="Protein kinase-like (PK-like)"/>
    <property type="match status" value="1"/>
</dbReference>
<dbReference type="Gene3D" id="1.10.510.10">
    <property type="entry name" value="Transferase(Phosphotransferase) domain 1"/>
    <property type="match status" value="1"/>
</dbReference>
<dbReference type="EMBL" id="MAVT02000292">
    <property type="protein sequence ID" value="POS77193.1"/>
    <property type="molecule type" value="Genomic_DNA"/>
</dbReference>
<feature type="compositionally biased region" description="Basic and acidic residues" evidence="1">
    <location>
        <begin position="74"/>
        <end position="100"/>
    </location>
</feature>
<evidence type="ECO:0000256" key="1">
    <source>
        <dbReference type="SAM" id="MobiDB-lite"/>
    </source>
</evidence>
<dbReference type="InParanoid" id="A0A2P5I3V8"/>
<keyword evidence="4" id="KW-1185">Reference proteome</keyword>
<accession>A0A2P5I3V8</accession>
<sequence>MATTLPEIDLESVDLASSLESVDLGDNQPKWALMALDPSGKMQLLVTKLVSGIESDAMVFRELGAHGSGSGSDGDNKNERKLSVAKWNREPQPEAKMARPGREVRVAQLLATSDRACRFAALLSAQDMAGGYRESWWSYYNVGDMQHLHTTAFRFCQPQPPLSLVFRCVAQVLEGIQCMNSALDVRHMDLHAGNIFFHLAEDATYPDAVIGDFGLSRFKGERPTKLSISERGEMSPEEERQNQLSPPPNSDETFGTEDYSWRLRWDVHQFQLKIPEVLLENFSGRKANNELLFGFFKRLAKISAQDEKDRKLPDAERPPVQDLAPLIHDAWTLERLYADTKTDKVALAHVRSALLDKLRKQPSEPRIFDTAEDARDAFEHFIDAGMLRVVNLLDDGSLDAAAAELASFKIPDSAYVSDQSDSSSLGTPDSSASSGPSTKWSPATRGVAEALAFADGDASALQGLLAARDAEEMRQALIREEHARRYRQQQGISQLFRR</sequence>
<comment type="caution">
    <text evidence="3">The sequence shown here is derived from an EMBL/GenBank/DDBJ whole genome shotgun (WGS) entry which is preliminary data.</text>
</comment>